<proteinExistence type="predicted"/>
<dbReference type="Gene3D" id="1.10.10.10">
    <property type="entry name" value="Winged helix-like DNA-binding domain superfamily/Winged helix DNA-binding domain"/>
    <property type="match status" value="1"/>
</dbReference>
<evidence type="ECO:0008006" key="4">
    <source>
        <dbReference type="Google" id="ProtNLM"/>
    </source>
</evidence>
<keyword evidence="1" id="KW-0238">DNA-binding</keyword>
<comment type="caution">
    <text evidence="2">The sequence shown here is derived from an EMBL/GenBank/DDBJ whole genome shotgun (WGS) entry which is preliminary data.</text>
</comment>
<accession>A0A098LAE0</accession>
<protein>
    <recommendedName>
        <fullName evidence="4">Rrf2 family transcriptional regulator</fullName>
    </recommendedName>
</protein>
<dbReference type="Proteomes" id="UP000030185">
    <property type="component" value="Unassembled WGS sequence"/>
</dbReference>
<dbReference type="AlphaFoldDB" id="A0A098LAE0"/>
<reference evidence="2 3" key="1">
    <citation type="submission" date="2014-09" db="EMBL/GenBank/DDBJ databases">
        <title>Sporocytophaga myxococcoides PG-01 genome sequencing.</title>
        <authorList>
            <person name="Liu L."/>
            <person name="Gao P.J."/>
            <person name="Chen G.J."/>
            <person name="Wang L.S."/>
        </authorList>
    </citation>
    <scope>NUCLEOTIDE SEQUENCE [LARGE SCALE GENOMIC DNA]</scope>
    <source>
        <strain evidence="2 3">PG-01</strain>
    </source>
</reference>
<dbReference type="InterPro" id="IPR030489">
    <property type="entry name" value="TR_Rrf2-type_CS"/>
</dbReference>
<dbReference type="GO" id="GO:0003677">
    <property type="term" value="F:DNA binding"/>
    <property type="evidence" value="ECO:0007669"/>
    <property type="project" value="UniProtKB-KW"/>
</dbReference>
<dbReference type="InterPro" id="IPR036390">
    <property type="entry name" value="WH_DNA-bd_sf"/>
</dbReference>
<dbReference type="PANTHER" id="PTHR33221">
    <property type="entry name" value="WINGED HELIX-TURN-HELIX TRANSCRIPTIONAL REGULATOR, RRF2 FAMILY"/>
    <property type="match status" value="1"/>
</dbReference>
<dbReference type="InterPro" id="IPR000944">
    <property type="entry name" value="Tscrpt_reg_Rrf2"/>
</dbReference>
<dbReference type="PROSITE" id="PS51197">
    <property type="entry name" value="HTH_RRF2_2"/>
    <property type="match status" value="1"/>
</dbReference>
<dbReference type="SUPFAM" id="SSF46785">
    <property type="entry name" value="Winged helix' DNA-binding domain"/>
    <property type="match status" value="1"/>
</dbReference>
<dbReference type="STRING" id="153721.MYP_1124"/>
<sequence length="143" mass="16218">MLSKKTRYAIKALTKLAKEFQKGPILISDISKTERIPQKFLEAILLELKNAGILNSKKGKGGGYYLIKKPEEVDLANIIRLFDGAIALLPCVSIKYYERCDECVDEALCGFRDIIREVRDNTLKILKESTLQDIIQREDSLKA</sequence>
<organism evidence="2 3">
    <name type="scientific">Sporocytophaga myxococcoides</name>
    <dbReference type="NCBI Taxonomy" id="153721"/>
    <lineage>
        <taxon>Bacteria</taxon>
        <taxon>Pseudomonadati</taxon>
        <taxon>Bacteroidota</taxon>
        <taxon>Cytophagia</taxon>
        <taxon>Cytophagales</taxon>
        <taxon>Cytophagaceae</taxon>
        <taxon>Sporocytophaga</taxon>
    </lineage>
</organism>
<dbReference type="Pfam" id="PF02082">
    <property type="entry name" value="Rrf2"/>
    <property type="match status" value="1"/>
</dbReference>
<dbReference type="GO" id="GO:0005829">
    <property type="term" value="C:cytosol"/>
    <property type="evidence" value="ECO:0007669"/>
    <property type="project" value="TreeGrafter"/>
</dbReference>
<dbReference type="OrthoDB" id="9802344at2"/>
<dbReference type="RefSeq" id="WP_045459624.1">
    <property type="nucleotide sequence ID" value="NZ_BBLT01000002.1"/>
</dbReference>
<evidence type="ECO:0000313" key="3">
    <source>
        <dbReference type="Proteomes" id="UP000030185"/>
    </source>
</evidence>
<dbReference type="GO" id="GO:0003700">
    <property type="term" value="F:DNA-binding transcription factor activity"/>
    <property type="evidence" value="ECO:0007669"/>
    <property type="project" value="TreeGrafter"/>
</dbReference>
<evidence type="ECO:0000313" key="2">
    <source>
        <dbReference type="EMBL" id="GAL83896.1"/>
    </source>
</evidence>
<gene>
    <name evidence="2" type="ORF">MYP_1124</name>
</gene>
<name>A0A098LAE0_9BACT</name>
<dbReference type="NCBIfam" id="TIGR00738">
    <property type="entry name" value="rrf2_super"/>
    <property type="match status" value="1"/>
</dbReference>
<dbReference type="EMBL" id="BBLT01000002">
    <property type="protein sequence ID" value="GAL83896.1"/>
    <property type="molecule type" value="Genomic_DNA"/>
</dbReference>
<keyword evidence="3" id="KW-1185">Reference proteome</keyword>
<dbReference type="PROSITE" id="PS01332">
    <property type="entry name" value="HTH_RRF2_1"/>
    <property type="match status" value="1"/>
</dbReference>
<dbReference type="eggNOG" id="COG1959">
    <property type="taxonomic scope" value="Bacteria"/>
</dbReference>
<dbReference type="PANTHER" id="PTHR33221:SF5">
    <property type="entry name" value="HTH-TYPE TRANSCRIPTIONAL REGULATOR ISCR"/>
    <property type="match status" value="1"/>
</dbReference>
<dbReference type="InterPro" id="IPR036388">
    <property type="entry name" value="WH-like_DNA-bd_sf"/>
</dbReference>
<evidence type="ECO:0000256" key="1">
    <source>
        <dbReference type="ARBA" id="ARBA00023125"/>
    </source>
</evidence>